<comment type="caution">
    <text evidence="1">The sequence shown here is derived from an EMBL/GenBank/DDBJ whole genome shotgun (WGS) entry which is preliminary data.</text>
</comment>
<evidence type="ECO:0000313" key="1">
    <source>
        <dbReference type="EMBL" id="OGF23164.1"/>
    </source>
</evidence>
<name>A0A1F5S8X4_9BACT</name>
<accession>A0A1F5S8X4</accession>
<protein>
    <recommendedName>
        <fullName evidence="3">Response regulatory domain-containing protein</fullName>
    </recommendedName>
</protein>
<reference evidence="1 2" key="1">
    <citation type="journal article" date="2016" name="Nat. Commun.">
        <title>Thousands of microbial genomes shed light on interconnected biogeochemical processes in an aquifer system.</title>
        <authorList>
            <person name="Anantharaman K."/>
            <person name="Brown C.T."/>
            <person name="Hug L.A."/>
            <person name="Sharon I."/>
            <person name="Castelle C.J."/>
            <person name="Probst A.J."/>
            <person name="Thomas B.C."/>
            <person name="Singh A."/>
            <person name="Wilkins M.J."/>
            <person name="Karaoz U."/>
            <person name="Brodie E.L."/>
            <person name="Williams K.H."/>
            <person name="Hubbard S.S."/>
            <person name="Banfield J.F."/>
        </authorList>
    </citation>
    <scope>NUCLEOTIDE SEQUENCE [LARGE SCALE GENOMIC DNA]</scope>
</reference>
<dbReference type="EMBL" id="MFFT01000023">
    <property type="protein sequence ID" value="OGF23164.1"/>
    <property type="molecule type" value="Genomic_DNA"/>
</dbReference>
<evidence type="ECO:0000313" key="2">
    <source>
        <dbReference type="Proteomes" id="UP000176877"/>
    </source>
</evidence>
<proteinExistence type="predicted"/>
<dbReference type="Proteomes" id="UP000176877">
    <property type="component" value="Unassembled WGS sequence"/>
</dbReference>
<evidence type="ECO:0008006" key="3">
    <source>
        <dbReference type="Google" id="ProtNLM"/>
    </source>
</evidence>
<dbReference type="AlphaFoldDB" id="A0A1F5S8X4"/>
<organism evidence="1 2">
    <name type="scientific">Candidatus Falkowbacteria bacterium RIFCSPHIGHO2_02_FULL_42_9</name>
    <dbReference type="NCBI Taxonomy" id="1797986"/>
    <lineage>
        <taxon>Bacteria</taxon>
        <taxon>Candidatus Falkowiibacteriota</taxon>
    </lineage>
</organism>
<sequence>MQCLVISHNGDGDQLPAMLIELGLIPVTSGTGREGVEAIEHYKPDVMILLYHSGSSQDVVALRAIQVLCRQAQSSPLAVVISDKGQIPVVRNLLGPKKHYAGKVNLLACPPVGHRTKPLAEQLQVLSGKLKPVLHALLNQHQRQPVMTA</sequence>
<gene>
    <name evidence="1" type="ORF">A3D45_00275</name>
</gene>